<feature type="region of interest" description="Disordered" evidence="10">
    <location>
        <begin position="588"/>
        <end position="641"/>
    </location>
</feature>
<evidence type="ECO:0000256" key="6">
    <source>
        <dbReference type="PROSITE-ProRule" id="PRU00035"/>
    </source>
</evidence>
<evidence type="ECO:0000256" key="5">
    <source>
        <dbReference type="ARBA" id="ARBA00023125"/>
    </source>
</evidence>
<dbReference type="SMART" id="SM01025">
    <property type="entry name" value="BEN"/>
    <property type="match status" value="1"/>
</dbReference>
<evidence type="ECO:0000256" key="8">
    <source>
        <dbReference type="PROSITE-ProRule" id="PRU00309"/>
    </source>
</evidence>
<dbReference type="SUPFAM" id="SSF47370">
    <property type="entry name" value="Bromodomain"/>
    <property type="match status" value="1"/>
</dbReference>
<dbReference type="GO" id="GO:0003677">
    <property type="term" value="F:DNA binding"/>
    <property type="evidence" value="ECO:0007669"/>
    <property type="project" value="UniProtKB-UniRule"/>
</dbReference>
<reference evidence="17 18" key="1">
    <citation type="submission" date="2024-04" db="EMBL/GenBank/DDBJ databases">
        <authorList>
            <person name="Rising A."/>
            <person name="Reimegard J."/>
            <person name="Sonavane S."/>
            <person name="Akerstrom W."/>
            <person name="Nylinder S."/>
            <person name="Hedman E."/>
            <person name="Kallberg Y."/>
        </authorList>
    </citation>
    <scope>NUCLEOTIDE SEQUENCE [LARGE SCALE GENOMIC DNA]</scope>
</reference>
<dbReference type="InterPro" id="IPR001965">
    <property type="entry name" value="Znf_PHD"/>
</dbReference>
<gene>
    <name evidence="17" type="ORF">LARSCL_LOCUS15238</name>
</gene>
<dbReference type="EMBL" id="CAXIEN010000228">
    <property type="protein sequence ID" value="CAL1288246.1"/>
    <property type="molecule type" value="Genomic_DNA"/>
</dbReference>
<protein>
    <recommendedName>
        <fullName evidence="19">Protein kinase C-binding protein 1</fullName>
    </recommendedName>
</protein>
<dbReference type="PROSITE" id="PS50812">
    <property type="entry name" value="PWWP"/>
    <property type="match status" value="1"/>
</dbReference>
<dbReference type="CDD" id="cd20160">
    <property type="entry name" value="PWWP_PRKCBP1"/>
    <property type="match status" value="1"/>
</dbReference>
<name>A0AAV2AXC9_9ARAC</name>
<evidence type="ECO:0000256" key="7">
    <source>
        <dbReference type="PROSITE-ProRule" id="PRU00134"/>
    </source>
</evidence>
<dbReference type="SMART" id="SM00980">
    <property type="entry name" value="THAP"/>
    <property type="match status" value="1"/>
</dbReference>
<dbReference type="GO" id="GO:0005737">
    <property type="term" value="C:cytoplasm"/>
    <property type="evidence" value="ECO:0007669"/>
    <property type="project" value="TreeGrafter"/>
</dbReference>
<feature type="compositionally biased region" description="Acidic residues" evidence="10">
    <location>
        <begin position="803"/>
        <end position="830"/>
    </location>
</feature>
<evidence type="ECO:0000259" key="14">
    <source>
        <dbReference type="PROSITE" id="PS50865"/>
    </source>
</evidence>
<evidence type="ECO:0000313" key="17">
    <source>
        <dbReference type="EMBL" id="CAL1288246.1"/>
    </source>
</evidence>
<dbReference type="SMART" id="SM00297">
    <property type="entry name" value="BROMO"/>
    <property type="match status" value="1"/>
</dbReference>
<organism evidence="17 18">
    <name type="scientific">Larinioides sclopetarius</name>
    <dbReference type="NCBI Taxonomy" id="280406"/>
    <lineage>
        <taxon>Eukaryota</taxon>
        <taxon>Metazoa</taxon>
        <taxon>Ecdysozoa</taxon>
        <taxon>Arthropoda</taxon>
        <taxon>Chelicerata</taxon>
        <taxon>Arachnida</taxon>
        <taxon>Araneae</taxon>
        <taxon>Araneomorphae</taxon>
        <taxon>Entelegynae</taxon>
        <taxon>Araneoidea</taxon>
        <taxon>Araneidae</taxon>
        <taxon>Larinioides</taxon>
    </lineage>
</organism>
<proteinExistence type="predicted"/>
<feature type="compositionally biased region" description="Polar residues" evidence="10">
    <location>
        <begin position="937"/>
        <end position="946"/>
    </location>
</feature>
<dbReference type="InterPro" id="IPR000313">
    <property type="entry name" value="PWWP_dom"/>
</dbReference>
<dbReference type="InterPro" id="IPR019787">
    <property type="entry name" value="Znf_PHD-finger"/>
</dbReference>
<evidence type="ECO:0000259" key="13">
    <source>
        <dbReference type="PROSITE" id="PS50812"/>
    </source>
</evidence>
<dbReference type="InterPro" id="IPR036427">
    <property type="entry name" value="Bromodomain-like_sf"/>
</dbReference>
<evidence type="ECO:0000313" key="18">
    <source>
        <dbReference type="Proteomes" id="UP001497382"/>
    </source>
</evidence>
<dbReference type="SUPFAM" id="SSF63748">
    <property type="entry name" value="Tudor/PWWP/MBT"/>
    <property type="match status" value="1"/>
</dbReference>
<feature type="compositionally biased region" description="Polar residues" evidence="10">
    <location>
        <begin position="1070"/>
        <end position="1084"/>
    </location>
</feature>
<dbReference type="SUPFAM" id="SSF57716">
    <property type="entry name" value="Glucocorticoid receptor-like (DNA-binding domain)"/>
    <property type="match status" value="1"/>
</dbReference>
<feature type="domain" description="BEN" evidence="16">
    <location>
        <begin position="1569"/>
        <end position="1666"/>
    </location>
</feature>
<feature type="compositionally biased region" description="Basic and acidic residues" evidence="10">
    <location>
        <begin position="951"/>
        <end position="992"/>
    </location>
</feature>
<dbReference type="PROSITE" id="PS50950">
    <property type="entry name" value="ZF_THAP"/>
    <property type="match status" value="1"/>
</dbReference>
<dbReference type="InterPro" id="IPR011011">
    <property type="entry name" value="Znf_FYVE_PHD"/>
</dbReference>
<feature type="compositionally biased region" description="Acidic residues" evidence="10">
    <location>
        <begin position="846"/>
        <end position="858"/>
    </location>
</feature>
<feature type="compositionally biased region" description="Polar residues" evidence="10">
    <location>
        <begin position="1011"/>
        <end position="1022"/>
    </location>
</feature>
<dbReference type="PROSITE" id="PS51457">
    <property type="entry name" value="BEN"/>
    <property type="match status" value="1"/>
</dbReference>
<dbReference type="InterPro" id="IPR006612">
    <property type="entry name" value="THAP_Znf"/>
</dbReference>
<keyword evidence="5 8" id="KW-0238">DNA-binding</keyword>
<dbReference type="InterPro" id="IPR002893">
    <property type="entry name" value="Znf_MYND"/>
</dbReference>
<feature type="domain" description="PWWP" evidence="13">
    <location>
        <begin position="454"/>
        <end position="504"/>
    </location>
</feature>
<dbReference type="Pfam" id="PF24324">
    <property type="entry name" value="MYND_ZMYND11_ZMYD8"/>
    <property type="match status" value="1"/>
</dbReference>
<keyword evidence="3" id="KW-0862">Zinc</keyword>
<dbReference type="Proteomes" id="UP001497382">
    <property type="component" value="Unassembled WGS sequence"/>
</dbReference>
<dbReference type="Gene3D" id="3.30.40.10">
    <property type="entry name" value="Zinc/RING finger domain, C3HC4 (zinc finger)"/>
    <property type="match status" value="1"/>
</dbReference>
<feature type="region of interest" description="Disordered" evidence="10">
    <location>
        <begin position="793"/>
        <end position="1084"/>
    </location>
</feature>
<feature type="region of interest" description="Disordered" evidence="10">
    <location>
        <begin position="221"/>
        <end position="245"/>
    </location>
</feature>
<dbReference type="InterPro" id="IPR044075">
    <property type="entry name" value="PRKCBP1_PHD"/>
</dbReference>
<keyword evidence="2 7" id="KW-0863">Zinc-finger</keyword>
<feature type="compositionally biased region" description="Acidic residues" evidence="10">
    <location>
        <begin position="865"/>
        <end position="874"/>
    </location>
</feature>
<dbReference type="PROSITE" id="PS50865">
    <property type="entry name" value="ZF_MYND_2"/>
    <property type="match status" value="1"/>
</dbReference>
<dbReference type="PANTHER" id="PTHR46453">
    <property type="entry name" value="PROTEIN KINASE C-BINDING PROTEIN 1"/>
    <property type="match status" value="1"/>
</dbReference>
<feature type="compositionally biased region" description="Polar residues" evidence="10">
    <location>
        <begin position="629"/>
        <end position="639"/>
    </location>
</feature>
<feature type="domain" description="THAP-type" evidence="15">
    <location>
        <begin position="1"/>
        <end position="86"/>
    </location>
</feature>
<evidence type="ECO:0000256" key="9">
    <source>
        <dbReference type="SAM" id="Coils"/>
    </source>
</evidence>
<feature type="region of interest" description="Disordered" evidence="10">
    <location>
        <begin position="1105"/>
        <end position="1165"/>
    </location>
</feature>
<keyword evidence="4 6" id="KW-0103">Bromodomain</keyword>
<evidence type="ECO:0000256" key="10">
    <source>
        <dbReference type="SAM" id="MobiDB-lite"/>
    </source>
</evidence>
<dbReference type="PANTHER" id="PTHR46453:SF5">
    <property type="entry name" value="PROTEIN KINASE C-BINDING PROTEIN 1 ISOFORM X1"/>
    <property type="match status" value="1"/>
</dbReference>
<feature type="compositionally biased region" description="Low complexity" evidence="10">
    <location>
        <begin position="227"/>
        <end position="236"/>
    </location>
</feature>
<evidence type="ECO:0000256" key="2">
    <source>
        <dbReference type="ARBA" id="ARBA00022771"/>
    </source>
</evidence>
<dbReference type="InterPro" id="IPR057053">
    <property type="entry name" value="MYND_ZMYND11_ZMYD8"/>
</dbReference>
<feature type="compositionally biased region" description="Basic and acidic residues" evidence="10">
    <location>
        <begin position="685"/>
        <end position="729"/>
    </location>
</feature>
<dbReference type="GO" id="GO:0003714">
    <property type="term" value="F:transcription corepressor activity"/>
    <property type="evidence" value="ECO:0007669"/>
    <property type="project" value="TreeGrafter"/>
</dbReference>
<evidence type="ECO:0000256" key="3">
    <source>
        <dbReference type="ARBA" id="ARBA00022833"/>
    </source>
</evidence>
<evidence type="ECO:0000259" key="15">
    <source>
        <dbReference type="PROSITE" id="PS50950"/>
    </source>
</evidence>
<dbReference type="GO" id="GO:0005634">
    <property type="term" value="C:nucleus"/>
    <property type="evidence" value="ECO:0007669"/>
    <property type="project" value="TreeGrafter"/>
</dbReference>
<dbReference type="SMART" id="SM00692">
    <property type="entry name" value="DM3"/>
    <property type="match status" value="1"/>
</dbReference>
<dbReference type="SMART" id="SM00249">
    <property type="entry name" value="PHD"/>
    <property type="match status" value="1"/>
</dbReference>
<keyword evidence="18" id="KW-1185">Reference proteome</keyword>
<dbReference type="Pfam" id="PF10523">
    <property type="entry name" value="BEN"/>
    <property type="match status" value="1"/>
</dbReference>
<feature type="compositionally biased region" description="Basic and acidic residues" evidence="10">
    <location>
        <begin position="596"/>
        <end position="628"/>
    </location>
</feature>
<evidence type="ECO:0000259" key="12">
    <source>
        <dbReference type="PROSITE" id="PS50016"/>
    </source>
</evidence>
<feature type="compositionally biased region" description="Basic and acidic residues" evidence="10">
    <location>
        <begin position="904"/>
        <end position="913"/>
    </location>
</feature>
<comment type="caution">
    <text evidence="17">The sequence shown here is derived from an EMBL/GenBank/DDBJ whole genome shotgun (WGS) entry which is preliminary data.</text>
</comment>
<dbReference type="SMART" id="SM00293">
    <property type="entry name" value="PWWP"/>
    <property type="match status" value="1"/>
</dbReference>
<feature type="coiled-coil region" evidence="9">
    <location>
        <begin position="1846"/>
        <end position="1880"/>
    </location>
</feature>
<dbReference type="Pfam" id="PF00439">
    <property type="entry name" value="Bromodomain"/>
    <property type="match status" value="1"/>
</dbReference>
<dbReference type="Pfam" id="PF00855">
    <property type="entry name" value="PWWP"/>
    <property type="match status" value="1"/>
</dbReference>
<feature type="region of interest" description="Disordered" evidence="10">
    <location>
        <begin position="157"/>
        <end position="195"/>
    </location>
</feature>
<evidence type="ECO:0000256" key="4">
    <source>
        <dbReference type="ARBA" id="ARBA00023117"/>
    </source>
</evidence>
<sequence length="1901" mass="210955">MRRCCVPGCQSNRKKPYVSVFQFPKSPGFRNLWLKRVGRPLLKVSENIGVCIKHFEKNCIVDYKDWKGEGGRKRITVKPGSVPTLFDQEENDSFSDDADATSNKDVQEVATTGMQGKNSRYFSDVAKRSDCVATDSSPKKMHSSPTTDKPFIAILKPEGSQTETASCEEIDDDSSSCEDVSKLSPNKANSNSPSPFKHFPTVTVCLKEEDRVNAQKELGKGVKRTTSVSSNNSSGSAEVAKLQPKRRKIEKPAPTVLGKQNDCYCWVCHRENVVLSCIACPRAYHVKCAGDNVVASSDMNDWVCPECKRILTAENVDTRSTVLSEISLDKLCTLLRFSLNKMKHRAGVAFHQPVSLEHYPMYPHYVIHPMDFSLLEKNIKQKLYGCTEAFLADVKWILHNSCVFNGSQHPLSTNAKSLVKTCDNDMQEIEVCPDCFMHSIVRNKYWFSEVCRKPHPLVWAKLKGFPYWPAKVVRIADGFVDARFFGAHDRAWVPLSQCYHLSKEMPTSSKPKKKGNYEIALDELNVHVQLLIQKFGKFEYAPYRTSFDQHNKLLAFHGIDIDKIDKEEIPCDTSAVEVTEVLASSKGIENGPISKSTKEQTEDFKKESRTGMNVEHSRDKDSCNDMKNDPNSSLSSEINLQKKVDSKLMDKSAETASDSNQLNKIELVLQRIKGYISTVDDDNENAAKDAPEVKESAGEENSGEKVNKKDALDTASKPTEDDSEKKDTEEISIISGLIKTKTLSSIEIPTISIDDDSENDRAPVLDVVKKNDSFSLKLIETIESCKAKLGYSIESELDKIDSDDSESLDEDEDEEEEEGDEEQEGEEDMSGDGQKHGKGDTSASDEASDESSESDEELNSQSSETDIETIDDADGSLMKGIETGHQESVPDSQEGETENQVASDGDKAEKHSDAANALSVTERTSPEQEVASEAHEQLSTSENSSEIIECDVLKESSENPILEDKEVDIHPTVLDKDSSNASKDTQKNKLEIETVALSDTLLPTDKEKDNGTQMSAETNVENSVECEKMEEDDDIFICPPVKPPTPPLICLDDGTETEPEGDEKYESDSNFKNSSQNNFPKQVSPENAAKLCSVFGIPKLPTSARKSMKRVFKSPTSEEESSDDDLRVPPSSHGLPLSGAKRTFNNREKNNSGGMSNSSVSPIALNGIHQPNEMRSREQISSGDEPNDENNLNGIANILNKEQVASVEDAIQNTVPESLDTLDEKDTEIFNLKKKLGTLFSAFQLQYWKHNQERAELRHNMNLIVMEMRASLEADKKQALETLSRTFEREKQRCIEETKKKQWCAYCYQESRYACCWNTSYCTVACQKRHFNEHKAFCTQLKKLNPVEVAESKTKSPSPNDGKENKKVYLLNVVSQADVSKSASTQKEATAQQVSVPKIIASKAPVHLVSSSSSTTAPTVQLVLAPAKSDISPGPLQPKLVPVGSVPNLENLESTESQNALENKGSIAVSILKPKTLEGLPESEKNESKKEETNLEEIYFPSPPGISFEGLDTALPDDNIQFPHPKDASEAISSDTEQVLKDKMEDSSAEEDLNWSDVEDTDNELVNIGRGVEILAKYLNKCLIYGKSAKRLTRCLIDVIFPDIKLLASCSAFGNKSNVTKLTRAALPARKVEAIIDFVLKRFPEATRSEIVLAINMKCKEARNIVGKTGSNGNVKKTLFRRLLAKEQSMEANLANESNLTAPKPPTTITLIKEPNVNVVCVPTSSLSESTSSKKPILPKTTLAGPNIMRCNPQLLIRPKSGLTAVGPRLLVSPSAKLVRDPTKQLPSNVRPLISGQKYGGKILVPIEVKKPAVISSPELPSPQNKQRPYIILGSTASTAPSATQMKSEQDRVAALRTKRAEYMRNYRRAQRERQTDEETNQQRAAEALRLRKYRQWQNAC</sequence>
<dbReference type="GO" id="GO:0008270">
    <property type="term" value="F:zinc ion binding"/>
    <property type="evidence" value="ECO:0007669"/>
    <property type="project" value="UniProtKB-KW"/>
</dbReference>
<evidence type="ECO:0000259" key="16">
    <source>
        <dbReference type="PROSITE" id="PS51457"/>
    </source>
</evidence>
<feature type="domain" description="MYND-type" evidence="14">
    <location>
        <begin position="1304"/>
        <end position="1338"/>
    </location>
</feature>
<dbReference type="CDD" id="cd15538">
    <property type="entry name" value="PHD_PRKCBP1"/>
    <property type="match status" value="1"/>
</dbReference>
<dbReference type="InterPro" id="IPR018379">
    <property type="entry name" value="BEN_domain"/>
</dbReference>
<dbReference type="PROSITE" id="PS50016">
    <property type="entry name" value="ZF_PHD_2"/>
    <property type="match status" value="1"/>
</dbReference>
<feature type="domain" description="PHD-type" evidence="12">
    <location>
        <begin position="262"/>
        <end position="310"/>
    </location>
</feature>
<dbReference type="InterPro" id="IPR001487">
    <property type="entry name" value="Bromodomain"/>
</dbReference>
<keyword evidence="1" id="KW-0479">Metal-binding</keyword>
<dbReference type="Pfam" id="PF23460">
    <property type="entry name" value="ZMYND8_CC"/>
    <property type="match status" value="1"/>
</dbReference>
<evidence type="ECO:0008006" key="19">
    <source>
        <dbReference type="Google" id="ProtNLM"/>
    </source>
</evidence>
<evidence type="ECO:0000256" key="1">
    <source>
        <dbReference type="ARBA" id="ARBA00022723"/>
    </source>
</evidence>
<feature type="region of interest" description="Disordered" evidence="10">
    <location>
        <begin position="680"/>
        <end position="729"/>
    </location>
</feature>
<feature type="domain" description="Bromo" evidence="11">
    <location>
        <begin position="342"/>
        <end position="412"/>
    </location>
</feature>
<dbReference type="PROSITE" id="PS01360">
    <property type="entry name" value="ZF_MYND_1"/>
    <property type="match status" value="1"/>
</dbReference>
<dbReference type="PROSITE" id="PS50014">
    <property type="entry name" value="BROMODOMAIN_2"/>
    <property type="match status" value="1"/>
</dbReference>
<feature type="compositionally biased region" description="Low complexity" evidence="10">
    <location>
        <begin position="182"/>
        <end position="195"/>
    </location>
</feature>
<dbReference type="SUPFAM" id="SSF144232">
    <property type="entry name" value="HIT/MYND zinc finger-like"/>
    <property type="match status" value="1"/>
</dbReference>
<feature type="compositionally biased region" description="Low complexity" evidence="10">
    <location>
        <begin position="1151"/>
        <end position="1161"/>
    </location>
</feature>
<dbReference type="InterPro" id="IPR013083">
    <property type="entry name" value="Znf_RING/FYVE/PHD"/>
</dbReference>
<feature type="compositionally biased region" description="Acidic residues" evidence="10">
    <location>
        <begin position="166"/>
        <end position="176"/>
    </location>
</feature>
<dbReference type="Gene3D" id="1.10.10.2590">
    <property type="entry name" value="BEN domain"/>
    <property type="match status" value="1"/>
</dbReference>
<dbReference type="Gene3D" id="1.20.920.10">
    <property type="entry name" value="Bromodomain-like"/>
    <property type="match status" value="1"/>
</dbReference>
<dbReference type="SUPFAM" id="SSF57903">
    <property type="entry name" value="FYVE/PHD zinc finger"/>
    <property type="match status" value="1"/>
</dbReference>
<keyword evidence="9" id="KW-0175">Coiled coil</keyword>
<dbReference type="Pfam" id="PF05485">
    <property type="entry name" value="THAP"/>
    <property type="match status" value="1"/>
</dbReference>
<evidence type="ECO:0000259" key="11">
    <source>
        <dbReference type="PROSITE" id="PS50014"/>
    </source>
</evidence>
<dbReference type="Gene3D" id="2.30.30.140">
    <property type="match status" value="1"/>
</dbReference>
<accession>A0AAV2AXC9</accession>
<dbReference type="InterPro" id="IPR056987">
    <property type="entry name" value="ZMYND8_CC"/>
</dbReference>